<comment type="caution">
    <text evidence="1">The sequence shown here is derived from an EMBL/GenBank/DDBJ whole genome shotgun (WGS) entry which is preliminary data.</text>
</comment>
<keyword evidence="2" id="KW-1185">Reference proteome</keyword>
<organism evidence="1 2">
    <name type="scientific">Leucobacter komagatae</name>
    <dbReference type="NCBI Taxonomy" id="55969"/>
    <lineage>
        <taxon>Bacteria</taxon>
        <taxon>Bacillati</taxon>
        <taxon>Actinomycetota</taxon>
        <taxon>Actinomycetes</taxon>
        <taxon>Micrococcales</taxon>
        <taxon>Microbacteriaceae</taxon>
        <taxon>Leucobacter</taxon>
    </lineage>
</organism>
<proteinExistence type="predicted"/>
<sequence length="105" mass="10849">MKAQVLVIHGCPSAGPATENLRAALAVVGTPETPIETVTISSNADAEGVSFSGSPTILIDGEDLFAGATRTRELSCRVYATAGGLSGWPSIEAIAAALRERRPRK</sequence>
<reference evidence="1 2" key="1">
    <citation type="submission" date="2019-06" db="EMBL/GenBank/DDBJ databases">
        <title>Sequencing the genomes of 1000 actinobacteria strains.</title>
        <authorList>
            <person name="Klenk H.-P."/>
        </authorList>
    </citation>
    <scope>NUCLEOTIDE SEQUENCE [LARGE SCALE GENOMIC DNA]</scope>
    <source>
        <strain evidence="1 2">DSM 8803</strain>
    </source>
</reference>
<dbReference type="AlphaFoldDB" id="A0A542Y8Z4"/>
<dbReference type="EMBL" id="VFON01000001">
    <property type="protein sequence ID" value="TQL44555.1"/>
    <property type="molecule type" value="Genomic_DNA"/>
</dbReference>
<gene>
    <name evidence="1" type="ORF">FB468_2615</name>
</gene>
<evidence type="ECO:0000313" key="2">
    <source>
        <dbReference type="Proteomes" id="UP000319094"/>
    </source>
</evidence>
<evidence type="ECO:0008006" key="3">
    <source>
        <dbReference type="Google" id="ProtNLM"/>
    </source>
</evidence>
<dbReference type="RefSeq" id="WP_141887726.1">
    <property type="nucleotide sequence ID" value="NZ_BAAAUY010000003.1"/>
</dbReference>
<protein>
    <recommendedName>
        <fullName evidence="3">Alkylmercury lyase</fullName>
    </recommendedName>
</protein>
<dbReference type="OrthoDB" id="7185309at2"/>
<dbReference type="Proteomes" id="UP000319094">
    <property type="component" value="Unassembled WGS sequence"/>
</dbReference>
<accession>A0A542Y8Z4</accession>
<name>A0A542Y8Z4_9MICO</name>
<evidence type="ECO:0000313" key="1">
    <source>
        <dbReference type="EMBL" id="TQL44555.1"/>
    </source>
</evidence>